<keyword evidence="2" id="KW-1133">Transmembrane helix</keyword>
<dbReference type="Proteomes" id="UP000076761">
    <property type="component" value="Unassembled WGS sequence"/>
</dbReference>
<dbReference type="AlphaFoldDB" id="A0A165W8D4"/>
<proteinExistence type="predicted"/>
<feature type="transmembrane region" description="Helical" evidence="2">
    <location>
        <begin position="140"/>
        <end position="162"/>
    </location>
</feature>
<reference evidence="3 4" key="1">
    <citation type="journal article" date="2016" name="Mol. Biol. Evol.">
        <title>Comparative Genomics of Early-Diverging Mushroom-Forming Fungi Provides Insights into the Origins of Lignocellulose Decay Capabilities.</title>
        <authorList>
            <person name="Nagy L.G."/>
            <person name="Riley R."/>
            <person name="Tritt A."/>
            <person name="Adam C."/>
            <person name="Daum C."/>
            <person name="Floudas D."/>
            <person name="Sun H."/>
            <person name="Yadav J.S."/>
            <person name="Pangilinan J."/>
            <person name="Larsson K.H."/>
            <person name="Matsuura K."/>
            <person name="Barry K."/>
            <person name="Labutti K."/>
            <person name="Kuo R."/>
            <person name="Ohm R.A."/>
            <person name="Bhattacharya S.S."/>
            <person name="Shirouzu T."/>
            <person name="Yoshinaga Y."/>
            <person name="Martin F.M."/>
            <person name="Grigoriev I.V."/>
            <person name="Hibbett D.S."/>
        </authorList>
    </citation>
    <scope>NUCLEOTIDE SEQUENCE [LARGE SCALE GENOMIC DNA]</scope>
    <source>
        <strain evidence="3 4">HHB14362 ss-1</strain>
    </source>
</reference>
<feature type="region of interest" description="Disordered" evidence="1">
    <location>
        <begin position="285"/>
        <end position="329"/>
    </location>
</feature>
<organism evidence="3 4">
    <name type="scientific">Neolentinus lepideus HHB14362 ss-1</name>
    <dbReference type="NCBI Taxonomy" id="1314782"/>
    <lineage>
        <taxon>Eukaryota</taxon>
        <taxon>Fungi</taxon>
        <taxon>Dikarya</taxon>
        <taxon>Basidiomycota</taxon>
        <taxon>Agaricomycotina</taxon>
        <taxon>Agaricomycetes</taxon>
        <taxon>Gloeophyllales</taxon>
        <taxon>Gloeophyllaceae</taxon>
        <taxon>Neolentinus</taxon>
    </lineage>
</organism>
<keyword evidence="4" id="KW-1185">Reference proteome</keyword>
<dbReference type="InParanoid" id="A0A165W8D4"/>
<feature type="transmembrane region" description="Helical" evidence="2">
    <location>
        <begin position="57"/>
        <end position="76"/>
    </location>
</feature>
<sequence length="329" mass="36012">MLPDMGATWTNTGNDNPSQASLRPVYLALHLAGGHIGMPLLVLTLLMSKRISCHPTLVNFCITWILYSICYSLTVYDTNSLKYSAPPHRLCNAQATMIGGVAPMAAVAGVAVVIQLWTMFHEVSFSVSGRRGTPHWSYKILALAPPYITFLAFTLASGIIIATHPDVVGGPSGLYCSVQLETFQNSVSVFCAVMMIVITIFAAIIATEFSRRWVKIQRAFPLVKRRPSISMCLRAGTFTLYTWITLGVCILFVVQPNMALPYVIVASLPLVAFLVFGTQQKKRKNLGDHGYPSRHPSCTSIQPENGPETPKSEVAAEQRQDHLSIEALA</sequence>
<evidence type="ECO:0000313" key="4">
    <source>
        <dbReference type="Proteomes" id="UP000076761"/>
    </source>
</evidence>
<feature type="transmembrane region" description="Helical" evidence="2">
    <location>
        <begin position="96"/>
        <end position="120"/>
    </location>
</feature>
<accession>A0A165W8D4</accession>
<dbReference type="STRING" id="1314782.A0A165W8D4"/>
<evidence type="ECO:0000313" key="3">
    <source>
        <dbReference type="EMBL" id="KZT30826.1"/>
    </source>
</evidence>
<dbReference type="OrthoDB" id="3046318at2759"/>
<evidence type="ECO:0008006" key="5">
    <source>
        <dbReference type="Google" id="ProtNLM"/>
    </source>
</evidence>
<feature type="transmembrane region" description="Helical" evidence="2">
    <location>
        <begin position="25"/>
        <end position="45"/>
    </location>
</feature>
<evidence type="ECO:0000256" key="2">
    <source>
        <dbReference type="SAM" id="Phobius"/>
    </source>
</evidence>
<protein>
    <recommendedName>
        <fullName evidence="5">G-protein coupled receptors family 1 profile domain-containing protein</fullName>
    </recommendedName>
</protein>
<feature type="compositionally biased region" description="Basic and acidic residues" evidence="1">
    <location>
        <begin position="310"/>
        <end position="329"/>
    </location>
</feature>
<feature type="transmembrane region" description="Helical" evidence="2">
    <location>
        <begin position="259"/>
        <end position="276"/>
    </location>
</feature>
<feature type="transmembrane region" description="Helical" evidence="2">
    <location>
        <begin position="187"/>
        <end position="210"/>
    </location>
</feature>
<dbReference type="EMBL" id="KV425551">
    <property type="protein sequence ID" value="KZT30826.1"/>
    <property type="molecule type" value="Genomic_DNA"/>
</dbReference>
<evidence type="ECO:0000256" key="1">
    <source>
        <dbReference type="SAM" id="MobiDB-lite"/>
    </source>
</evidence>
<keyword evidence="2" id="KW-0812">Transmembrane</keyword>
<feature type="transmembrane region" description="Helical" evidence="2">
    <location>
        <begin position="231"/>
        <end position="253"/>
    </location>
</feature>
<gene>
    <name evidence="3" type="ORF">NEOLEDRAFT_39052</name>
</gene>
<keyword evidence="2" id="KW-0472">Membrane</keyword>
<name>A0A165W8D4_9AGAM</name>